<evidence type="ECO:0000256" key="2">
    <source>
        <dbReference type="ARBA" id="ARBA00022692"/>
    </source>
</evidence>
<feature type="transmembrane region" description="Helical" evidence="6">
    <location>
        <begin position="251"/>
        <end position="276"/>
    </location>
</feature>
<feature type="transmembrane region" description="Helical" evidence="6">
    <location>
        <begin position="137"/>
        <end position="160"/>
    </location>
</feature>
<feature type="transmembrane region" description="Helical" evidence="6">
    <location>
        <begin position="226"/>
        <end position="244"/>
    </location>
</feature>
<keyword evidence="3 6" id="KW-1133">Transmembrane helix</keyword>
<dbReference type="InterPro" id="IPR025256">
    <property type="entry name" value="TM7S3/TM198-like_dom"/>
</dbReference>
<feature type="compositionally biased region" description="Low complexity" evidence="5">
    <location>
        <begin position="701"/>
        <end position="711"/>
    </location>
</feature>
<evidence type="ECO:0000256" key="5">
    <source>
        <dbReference type="SAM" id="MobiDB-lite"/>
    </source>
</evidence>
<feature type="compositionally biased region" description="Polar residues" evidence="5">
    <location>
        <begin position="397"/>
        <end position="410"/>
    </location>
</feature>
<accession>A0A4Y7TXY6</accession>
<dbReference type="PANTHER" id="PTHR39469">
    <property type="entry name" value="CHROMOSOME 1, WHOLE GENOME SHOTGUN SEQUENCE"/>
    <property type="match status" value="1"/>
</dbReference>
<comment type="caution">
    <text evidence="9">The sequence shown here is derived from an EMBL/GenBank/DDBJ whole genome shotgun (WGS) entry which is preliminary data.</text>
</comment>
<dbReference type="OrthoDB" id="102260at2759"/>
<feature type="region of interest" description="Disordered" evidence="5">
    <location>
        <begin position="655"/>
        <end position="891"/>
    </location>
</feature>
<evidence type="ECO:0000256" key="6">
    <source>
        <dbReference type="SAM" id="Phobius"/>
    </source>
</evidence>
<feature type="compositionally biased region" description="Basic and acidic residues" evidence="5">
    <location>
        <begin position="714"/>
        <end position="729"/>
    </location>
</feature>
<comment type="subcellular location">
    <subcellularLocation>
        <location evidence="1">Membrane</location>
        <topology evidence="1">Multi-pass membrane protein</topology>
    </subcellularLocation>
</comment>
<evidence type="ECO:0000259" key="8">
    <source>
        <dbReference type="Pfam" id="PF13886"/>
    </source>
</evidence>
<feature type="region of interest" description="Disordered" evidence="5">
    <location>
        <begin position="343"/>
        <end position="413"/>
    </location>
</feature>
<feature type="region of interest" description="Disordered" evidence="5">
    <location>
        <begin position="497"/>
        <end position="547"/>
    </location>
</feature>
<feature type="compositionally biased region" description="Basic and acidic residues" evidence="5">
    <location>
        <begin position="356"/>
        <end position="373"/>
    </location>
</feature>
<reference evidence="9 10" key="1">
    <citation type="journal article" date="2019" name="Nat. Ecol. Evol.">
        <title>Megaphylogeny resolves global patterns of mushroom evolution.</title>
        <authorList>
            <person name="Varga T."/>
            <person name="Krizsan K."/>
            <person name="Foldi C."/>
            <person name="Dima B."/>
            <person name="Sanchez-Garcia M."/>
            <person name="Sanchez-Ramirez S."/>
            <person name="Szollosi G.J."/>
            <person name="Szarkandi J.G."/>
            <person name="Papp V."/>
            <person name="Albert L."/>
            <person name="Andreopoulos W."/>
            <person name="Angelini C."/>
            <person name="Antonin V."/>
            <person name="Barry K.W."/>
            <person name="Bougher N.L."/>
            <person name="Buchanan P."/>
            <person name="Buyck B."/>
            <person name="Bense V."/>
            <person name="Catcheside P."/>
            <person name="Chovatia M."/>
            <person name="Cooper J."/>
            <person name="Damon W."/>
            <person name="Desjardin D."/>
            <person name="Finy P."/>
            <person name="Geml J."/>
            <person name="Haridas S."/>
            <person name="Hughes K."/>
            <person name="Justo A."/>
            <person name="Karasinski D."/>
            <person name="Kautmanova I."/>
            <person name="Kiss B."/>
            <person name="Kocsube S."/>
            <person name="Kotiranta H."/>
            <person name="LaButti K.M."/>
            <person name="Lechner B.E."/>
            <person name="Liimatainen K."/>
            <person name="Lipzen A."/>
            <person name="Lukacs Z."/>
            <person name="Mihaltcheva S."/>
            <person name="Morgado L.N."/>
            <person name="Niskanen T."/>
            <person name="Noordeloos M.E."/>
            <person name="Ohm R.A."/>
            <person name="Ortiz-Santana B."/>
            <person name="Ovrebo C."/>
            <person name="Racz N."/>
            <person name="Riley R."/>
            <person name="Savchenko A."/>
            <person name="Shiryaev A."/>
            <person name="Soop K."/>
            <person name="Spirin V."/>
            <person name="Szebenyi C."/>
            <person name="Tomsovsky M."/>
            <person name="Tulloss R.E."/>
            <person name="Uehling J."/>
            <person name="Grigoriev I.V."/>
            <person name="Vagvolgyi C."/>
            <person name="Papp T."/>
            <person name="Martin F.M."/>
            <person name="Miettinen O."/>
            <person name="Hibbett D.S."/>
            <person name="Nagy L.G."/>
        </authorList>
    </citation>
    <scope>NUCLEOTIDE SEQUENCE [LARGE SCALE GENOMIC DNA]</scope>
    <source>
        <strain evidence="9 10">FP101781</strain>
    </source>
</reference>
<feature type="compositionally biased region" description="Low complexity" evidence="5">
    <location>
        <begin position="511"/>
        <end position="521"/>
    </location>
</feature>
<feature type="compositionally biased region" description="Basic and acidic residues" evidence="5">
    <location>
        <begin position="881"/>
        <end position="891"/>
    </location>
</feature>
<dbReference type="GO" id="GO:0016020">
    <property type="term" value="C:membrane"/>
    <property type="evidence" value="ECO:0007669"/>
    <property type="project" value="UniProtKB-SubCell"/>
</dbReference>
<keyword evidence="10" id="KW-1185">Reference proteome</keyword>
<keyword evidence="7" id="KW-0732">Signal</keyword>
<evidence type="ECO:0000256" key="1">
    <source>
        <dbReference type="ARBA" id="ARBA00004141"/>
    </source>
</evidence>
<keyword evidence="2 6" id="KW-0812">Transmembrane</keyword>
<evidence type="ECO:0000256" key="3">
    <source>
        <dbReference type="ARBA" id="ARBA00022989"/>
    </source>
</evidence>
<feature type="compositionally biased region" description="Basic and acidic residues" evidence="5">
    <location>
        <begin position="736"/>
        <end position="767"/>
    </location>
</feature>
<evidence type="ECO:0000256" key="7">
    <source>
        <dbReference type="SAM" id="SignalP"/>
    </source>
</evidence>
<feature type="transmembrane region" description="Helical" evidence="6">
    <location>
        <begin position="200"/>
        <end position="220"/>
    </location>
</feature>
<dbReference type="PANTHER" id="PTHR39469:SF1">
    <property type="entry name" value="DUF4203 DOMAIN-CONTAINING PROTEIN"/>
    <property type="match status" value="1"/>
</dbReference>
<sequence length="891" mass="97028">MAPLRRWAALLLAAGALAQDTSSSTSSPASSTQTDGSSVSLSLSLTTSSISVTVPTTVSGTPTQFTTVVPAIVNVTYTITPTPTSTSTTDSTSTATPTPEPIVLDTRVDPAFGVLGVILILTGLPSAFWGHKNRWTSFFLIGFYTLSLVCFVLILKFGILPAINPPSKTVRGMFVLATTIAGFAGGAIAIFFWKAARYGIGAWGGFALALWIQCFSHGGVIHPVGFRWIFYIGSGVAGFALCTIPKIHYHILLISTAFVGATSFMLGVDCFTTAGLKEFYIWNLGFPSLFPKFVDNGIRFPVSQQMQIELGLTGAVALMGIAVQLRILKILQKKLREIQEAERQRDEEAEAQAAGRFDDVRREQDEWEKDHPTLSKHGRNPSSLSSTPLMKDRDGFSTPTSNGRMSTSYTPEARARALSGLSDLRVAPTSDEELQRAARYQNPGALPALDLGLAIRDDVPATFIAKEKAKSAAEVEALRKKEELLAEIQEIRKSIDILKTETPTPSDPSRRPSLSSRRTLSIDANHALVPSSSHPRPPRATDPRTRSYSLEFSALTRPLDDPIARPTSVPLQDNKEWDSYIQERKLLQPPAGVTAPIHTTSVPSSSVNRPPLAPAVQEALSQRKRRESAVLISSGSTQGGSGGSSAEDVPLARIAGRDREVVRHPPPQLLGRHSPSREPLVGGANSPVHILPPRRPSGFIASPAPQASPAARVKTFEELNERHREKMRDIQSPLTRAEKEHADLSAARQRWDRSKAMEKEAMEKKQAEMLANLEKEKKRRPSDPGGAARVQGADAGMRRKHSRSVSGNQLGLAPQHESSPRRLSTMKVEDWQRYQQDADPYARAASASPSGMQRDSRSAPTHLRHASHQQAPTGPVPFPADMRRKSRDYLN</sequence>
<evidence type="ECO:0000256" key="4">
    <source>
        <dbReference type="ARBA" id="ARBA00023136"/>
    </source>
</evidence>
<organism evidence="9 10">
    <name type="scientific">Coprinellus micaceus</name>
    <name type="common">Glistening ink-cap mushroom</name>
    <name type="synonym">Coprinus micaceus</name>
    <dbReference type="NCBI Taxonomy" id="71717"/>
    <lineage>
        <taxon>Eukaryota</taxon>
        <taxon>Fungi</taxon>
        <taxon>Dikarya</taxon>
        <taxon>Basidiomycota</taxon>
        <taxon>Agaricomycotina</taxon>
        <taxon>Agaricomycetes</taxon>
        <taxon>Agaricomycetidae</taxon>
        <taxon>Agaricales</taxon>
        <taxon>Agaricineae</taxon>
        <taxon>Psathyrellaceae</taxon>
        <taxon>Coprinellus</taxon>
    </lineage>
</organism>
<evidence type="ECO:0000313" key="10">
    <source>
        <dbReference type="Proteomes" id="UP000298030"/>
    </source>
</evidence>
<name>A0A4Y7TXY6_COPMI</name>
<evidence type="ECO:0000313" key="9">
    <source>
        <dbReference type="EMBL" id="TEB39035.1"/>
    </source>
</evidence>
<proteinExistence type="predicted"/>
<dbReference type="Pfam" id="PF13886">
    <property type="entry name" value="TM7S3_TM198"/>
    <property type="match status" value="1"/>
</dbReference>
<dbReference type="STRING" id="71717.A0A4Y7TXY6"/>
<feature type="transmembrane region" description="Helical" evidence="6">
    <location>
        <begin position="111"/>
        <end position="130"/>
    </location>
</feature>
<protein>
    <recommendedName>
        <fullName evidence="8">TM7S3/TM198-like domain-containing protein</fullName>
    </recommendedName>
</protein>
<feature type="domain" description="TM7S3/TM198-like" evidence="8">
    <location>
        <begin position="116"/>
        <end position="325"/>
    </location>
</feature>
<gene>
    <name evidence="9" type="ORF">FA13DRAFT_1704636</name>
</gene>
<dbReference type="EMBL" id="QPFP01000002">
    <property type="protein sequence ID" value="TEB39035.1"/>
    <property type="molecule type" value="Genomic_DNA"/>
</dbReference>
<keyword evidence="4 6" id="KW-0472">Membrane</keyword>
<feature type="signal peptide" evidence="7">
    <location>
        <begin position="1"/>
        <end position="18"/>
    </location>
</feature>
<feature type="chain" id="PRO_5021453700" description="TM7S3/TM198-like domain-containing protein" evidence="7">
    <location>
        <begin position="19"/>
        <end position="891"/>
    </location>
</feature>
<feature type="transmembrane region" description="Helical" evidence="6">
    <location>
        <begin position="172"/>
        <end position="193"/>
    </location>
</feature>
<dbReference type="AlphaFoldDB" id="A0A4Y7TXY6"/>
<dbReference type="Proteomes" id="UP000298030">
    <property type="component" value="Unassembled WGS sequence"/>
</dbReference>